<evidence type="ECO:0000259" key="11">
    <source>
        <dbReference type="PROSITE" id="PS50089"/>
    </source>
</evidence>
<dbReference type="Gene3D" id="3.30.40.10">
    <property type="entry name" value="Zinc/RING finger domain, C3HC4 (zinc finger)"/>
    <property type="match status" value="1"/>
</dbReference>
<evidence type="ECO:0000256" key="8">
    <source>
        <dbReference type="ARBA" id="ARBA00022833"/>
    </source>
</evidence>
<reference evidence="12" key="1">
    <citation type="submission" date="2022-04" db="EMBL/GenBank/DDBJ databases">
        <title>Carnegiea gigantea Genome sequencing and assembly v2.</title>
        <authorList>
            <person name="Copetti D."/>
            <person name="Sanderson M.J."/>
            <person name="Burquez A."/>
            <person name="Wojciechowski M.F."/>
        </authorList>
    </citation>
    <scope>NUCLEOTIDE SEQUENCE</scope>
    <source>
        <strain evidence="12">SGP5-SGP5p</strain>
        <tissue evidence="12">Aerial part</tissue>
    </source>
</reference>
<dbReference type="CDD" id="cd16461">
    <property type="entry name" value="RING-H2_EL5-like"/>
    <property type="match status" value="1"/>
</dbReference>
<keyword evidence="4" id="KW-0808">Transferase</keyword>
<protein>
    <recommendedName>
        <fullName evidence="3">RING-type E3 ubiquitin transferase</fullName>
        <ecNumber evidence="3">2.3.2.27</ecNumber>
    </recommendedName>
</protein>
<keyword evidence="10" id="KW-0812">Transmembrane</keyword>
<dbReference type="PANTHER" id="PTHR46913">
    <property type="entry name" value="RING-H2 FINGER PROTEIN ATL16"/>
    <property type="match status" value="1"/>
</dbReference>
<dbReference type="AlphaFoldDB" id="A0A9Q1K4K7"/>
<name>A0A9Q1K4K7_9CARY</name>
<dbReference type="PROSITE" id="PS50089">
    <property type="entry name" value="ZF_RING_2"/>
    <property type="match status" value="1"/>
</dbReference>
<keyword evidence="8" id="KW-0862">Zinc</keyword>
<dbReference type="SUPFAM" id="SSF57850">
    <property type="entry name" value="RING/U-box"/>
    <property type="match status" value="1"/>
</dbReference>
<keyword evidence="10" id="KW-1133">Transmembrane helix</keyword>
<keyword evidence="6 9" id="KW-0863">Zinc-finger</keyword>
<dbReference type="GO" id="GO:0016567">
    <property type="term" value="P:protein ubiquitination"/>
    <property type="evidence" value="ECO:0007669"/>
    <property type="project" value="InterPro"/>
</dbReference>
<dbReference type="EMBL" id="JAKOGI010000338">
    <property type="protein sequence ID" value="KAJ8436537.1"/>
    <property type="molecule type" value="Genomic_DNA"/>
</dbReference>
<evidence type="ECO:0000256" key="2">
    <source>
        <dbReference type="ARBA" id="ARBA00004906"/>
    </source>
</evidence>
<dbReference type="PANTHER" id="PTHR46913:SF23">
    <property type="entry name" value="E3 UBIQUITIN-PROTEIN LIGASE RHA4A-RELATED"/>
    <property type="match status" value="1"/>
</dbReference>
<organism evidence="12 13">
    <name type="scientific">Carnegiea gigantea</name>
    <dbReference type="NCBI Taxonomy" id="171969"/>
    <lineage>
        <taxon>Eukaryota</taxon>
        <taxon>Viridiplantae</taxon>
        <taxon>Streptophyta</taxon>
        <taxon>Embryophyta</taxon>
        <taxon>Tracheophyta</taxon>
        <taxon>Spermatophyta</taxon>
        <taxon>Magnoliopsida</taxon>
        <taxon>eudicotyledons</taxon>
        <taxon>Gunneridae</taxon>
        <taxon>Pentapetalae</taxon>
        <taxon>Caryophyllales</taxon>
        <taxon>Cactineae</taxon>
        <taxon>Cactaceae</taxon>
        <taxon>Cactoideae</taxon>
        <taxon>Echinocereeae</taxon>
        <taxon>Carnegiea</taxon>
    </lineage>
</organism>
<gene>
    <name evidence="12" type="ORF">Cgig2_031478</name>
</gene>
<proteinExistence type="predicted"/>
<evidence type="ECO:0000256" key="4">
    <source>
        <dbReference type="ARBA" id="ARBA00022679"/>
    </source>
</evidence>
<sequence length="222" mass="24979">MGKHEDSMPPNSDLYPEQLQLKLYQAFIFSIPILFSIILCLLFYLFYLKRRANAMSSHHPTTQQSAASNPSASFLPPRWNLGIKGDLRDKLPVVLFDEDLRARDSICCVCLGEYEMKEELRQLPLCKHVFHGDCICHWLFNNATCPLCRCPVISAVKIGRHLGLGPRVGPTGQRNDDFAHQQLRENVGSNNNGNGLNVNIARPEQHVIQIPEHTSSSISISS</sequence>
<evidence type="ECO:0000256" key="1">
    <source>
        <dbReference type="ARBA" id="ARBA00000900"/>
    </source>
</evidence>
<comment type="catalytic activity">
    <reaction evidence="1">
        <text>S-ubiquitinyl-[E2 ubiquitin-conjugating enzyme]-L-cysteine + [acceptor protein]-L-lysine = [E2 ubiquitin-conjugating enzyme]-L-cysteine + N(6)-ubiquitinyl-[acceptor protein]-L-lysine.</text>
        <dbReference type="EC" id="2.3.2.27"/>
    </reaction>
</comment>
<comment type="caution">
    <text evidence="12">The sequence shown here is derived from an EMBL/GenBank/DDBJ whole genome shotgun (WGS) entry which is preliminary data.</text>
</comment>
<dbReference type="GO" id="GO:0008270">
    <property type="term" value="F:zinc ion binding"/>
    <property type="evidence" value="ECO:0007669"/>
    <property type="project" value="UniProtKB-KW"/>
</dbReference>
<feature type="transmembrane region" description="Helical" evidence="10">
    <location>
        <begin position="23"/>
        <end position="47"/>
    </location>
</feature>
<comment type="pathway">
    <text evidence="2">Protein modification; protein ubiquitination.</text>
</comment>
<accession>A0A9Q1K4K7</accession>
<dbReference type="OrthoDB" id="8062037at2759"/>
<dbReference type="InterPro" id="IPR013083">
    <property type="entry name" value="Znf_RING/FYVE/PHD"/>
</dbReference>
<evidence type="ECO:0000256" key="5">
    <source>
        <dbReference type="ARBA" id="ARBA00022723"/>
    </source>
</evidence>
<evidence type="ECO:0000256" key="6">
    <source>
        <dbReference type="ARBA" id="ARBA00022771"/>
    </source>
</evidence>
<dbReference type="EC" id="2.3.2.27" evidence="3"/>
<evidence type="ECO:0000256" key="10">
    <source>
        <dbReference type="SAM" id="Phobius"/>
    </source>
</evidence>
<dbReference type="Proteomes" id="UP001153076">
    <property type="component" value="Unassembled WGS sequence"/>
</dbReference>
<dbReference type="Pfam" id="PF13639">
    <property type="entry name" value="zf-RING_2"/>
    <property type="match status" value="1"/>
</dbReference>
<keyword evidence="10" id="KW-0472">Membrane</keyword>
<keyword evidence="7" id="KW-0833">Ubl conjugation pathway</keyword>
<evidence type="ECO:0000256" key="9">
    <source>
        <dbReference type="PROSITE-ProRule" id="PRU00175"/>
    </source>
</evidence>
<dbReference type="GO" id="GO:0061630">
    <property type="term" value="F:ubiquitin protein ligase activity"/>
    <property type="evidence" value="ECO:0007669"/>
    <property type="project" value="UniProtKB-EC"/>
</dbReference>
<evidence type="ECO:0000256" key="3">
    <source>
        <dbReference type="ARBA" id="ARBA00012483"/>
    </source>
</evidence>
<keyword evidence="13" id="KW-1185">Reference proteome</keyword>
<evidence type="ECO:0000313" key="13">
    <source>
        <dbReference type="Proteomes" id="UP001153076"/>
    </source>
</evidence>
<keyword evidence="5" id="KW-0479">Metal-binding</keyword>
<evidence type="ECO:0000256" key="7">
    <source>
        <dbReference type="ARBA" id="ARBA00022786"/>
    </source>
</evidence>
<dbReference type="InterPro" id="IPR001841">
    <property type="entry name" value="Znf_RING"/>
</dbReference>
<dbReference type="InterPro" id="IPR044600">
    <property type="entry name" value="ATL1/ATL16-like"/>
</dbReference>
<evidence type="ECO:0000313" key="12">
    <source>
        <dbReference type="EMBL" id="KAJ8436537.1"/>
    </source>
</evidence>
<feature type="domain" description="RING-type" evidence="11">
    <location>
        <begin position="107"/>
        <end position="149"/>
    </location>
</feature>
<dbReference type="SMART" id="SM00184">
    <property type="entry name" value="RING"/>
    <property type="match status" value="1"/>
</dbReference>